<accession>A0A0D2NU70</accession>
<feature type="compositionally biased region" description="Basic residues" evidence="1">
    <location>
        <begin position="98"/>
        <end position="107"/>
    </location>
</feature>
<reference evidence="3" key="1">
    <citation type="submission" date="2014-04" db="EMBL/GenBank/DDBJ databases">
        <title>Evolutionary Origins and Diversification of the Mycorrhizal Mutualists.</title>
        <authorList>
            <consortium name="DOE Joint Genome Institute"/>
            <consortium name="Mycorrhizal Genomics Consortium"/>
            <person name="Kohler A."/>
            <person name="Kuo A."/>
            <person name="Nagy L.G."/>
            <person name="Floudas D."/>
            <person name="Copeland A."/>
            <person name="Barry K.W."/>
            <person name="Cichocki N."/>
            <person name="Veneault-Fourrey C."/>
            <person name="LaButti K."/>
            <person name="Lindquist E.A."/>
            <person name="Lipzen A."/>
            <person name="Lundell T."/>
            <person name="Morin E."/>
            <person name="Murat C."/>
            <person name="Riley R."/>
            <person name="Ohm R."/>
            <person name="Sun H."/>
            <person name="Tunlid A."/>
            <person name="Henrissat B."/>
            <person name="Grigoriev I.V."/>
            <person name="Hibbett D.S."/>
            <person name="Martin F."/>
        </authorList>
    </citation>
    <scope>NUCLEOTIDE SEQUENCE [LARGE SCALE GENOMIC DNA]</scope>
    <source>
        <strain evidence="3">FD-334 SS-4</strain>
    </source>
</reference>
<sequence>MDTTRCQRPRALKPFAWHHHRPPAPLGHQTAWAPPYPIACGLQVIAEIIVHAICPMLEVLRASVHRLEDPYEDPGYSSSDRRSPARTASSESANYPVHAHHPLHIRP</sequence>
<evidence type="ECO:0000256" key="1">
    <source>
        <dbReference type="SAM" id="MobiDB-lite"/>
    </source>
</evidence>
<proteinExistence type="predicted"/>
<evidence type="ECO:0000313" key="2">
    <source>
        <dbReference type="EMBL" id="KJA22409.1"/>
    </source>
</evidence>
<keyword evidence="3" id="KW-1185">Reference proteome</keyword>
<feature type="region of interest" description="Disordered" evidence="1">
    <location>
        <begin position="70"/>
        <end position="107"/>
    </location>
</feature>
<dbReference type="EMBL" id="KN817550">
    <property type="protein sequence ID" value="KJA22409.1"/>
    <property type="molecule type" value="Genomic_DNA"/>
</dbReference>
<dbReference type="AlphaFoldDB" id="A0A0D2NU70"/>
<gene>
    <name evidence="2" type="ORF">HYPSUDRAFT_656786</name>
</gene>
<protein>
    <submittedName>
        <fullName evidence="2">Uncharacterized protein</fullName>
    </submittedName>
</protein>
<evidence type="ECO:0000313" key="3">
    <source>
        <dbReference type="Proteomes" id="UP000054270"/>
    </source>
</evidence>
<name>A0A0D2NU70_HYPSF</name>
<dbReference type="Proteomes" id="UP000054270">
    <property type="component" value="Unassembled WGS sequence"/>
</dbReference>
<organism evidence="2 3">
    <name type="scientific">Hypholoma sublateritium (strain FD-334 SS-4)</name>
    <dbReference type="NCBI Taxonomy" id="945553"/>
    <lineage>
        <taxon>Eukaryota</taxon>
        <taxon>Fungi</taxon>
        <taxon>Dikarya</taxon>
        <taxon>Basidiomycota</taxon>
        <taxon>Agaricomycotina</taxon>
        <taxon>Agaricomycetes</taxon>
        <taxon>Agaricomycetidae</taxon>
        <taxon>Agaricales</taxon>
        <taxon>Agaricineae</taxon>
        <taxon>Strophariaceae</taxon>
        <taxon>Hypholoma</taxon>
    </lineage>
</organism>